<dbReference type="EC" id="5.2.1.8" evidence="7"/>
<gene>
    <name evidence="9" type="primary">mip</name>
    <name evidence="10" type="ORF">IHBHHGIJ_02963</name>
    <name evidence="9" type="ORF">KFEGEMFD_02336</name>
</gene>
<organism evidence="9 12">
    <name type="scientific">Zhongshania aliphaticivorans</name>
    <dbReference type="NCBI Taxonomy" id="1470434"/>
    <lineage>
        <taxon>Bacteria</taxon>
        <taxon>Pseudomonadati</taxon>
        <taxon>Pseudomonadota</taxon>
        <taxon>Gammaproteobacteria</taxon>
        <taxon>Cellvibrionales</taxon>
        <taxon>Spongiibacteraceae</taxon>
        <taxon>Zhongshania</taxon>
    </lineage>
</organism>
<dbReference type="SUPFAM" id="SSF54534">
    <property type="entry name" value="FKBP-like"/>
    <property type="match status" value="1"/>
</dbReference>
<dbReference type="PROSITE" id="PS51257">
    <property type="entry name" value="PROKAR_LIPOPROTEIN"/>
    <property type="match status" value="1"/>
</dbReference>
<dbReference type="Gene3D" id="3.10.50.40">
    <property type="match status" value="1"/>
</dbReference>
<keyword evidence="3" id="KW-0732">Signal</keyword>
<dbReference type="Proteomes" id="UP000435877">
    <property type="component" value="Unassembled WGS sequence"/>
</dbReference>
<comment type="catalytic activity">
    <reaction evidence="1 6 7">
        <text>[protein]-peptidylproline (omega=180) = [protein]-peptidylproline (omega=0)</text>
        <dbReference type="Rhea" id="RHEA:16237"/>
        <dbReference type="Rhea" id="RHEA-COMP:10747"/>
        <dbReference type="Rhea" id="RHEA-COMP:10748"/>
        <dbReference type="ChEBI" id="CHEBI:83833"/>
        <dbReference type="ChEBI" id="CHEBI:83834"/>
        <dbReference type="EC" id="5.2.1.8"/>
    </reaction>
</comment>
<proteinExistence type="inferred from homology"/>
<dbReference type="PANTHER" id="PTHR43811:SF23">
    <property type="entry name" value="FKBP-TYPE 22 KDA PEPTIDYL-PROLYL CIS-TRANS ISOMERASE"/>
    <property type="match status" value="1"/>
</dbReference>
<dbReference type="Pfam" id="PF01346">
    <property type="entry name" value="FKBP_N"/>
    <property type="match status" value="1"/>
</dbReference>
<reference evidence="11 12" key="1">
    <citation type="submission" date="2019-11" db="EMBL/GenBank/DDBJ databases">
        <authorList>
            <person name="Holert J."/>
        </authorList>
    </citation>
    <scope>NUCLEOTIDE SEQUENCE [LARGE SCALE GENOMIC DNA]</scope>
    <source>
        <strain evidence="9">BC3_2A</strain>
        <strain evidence="10">SB11_1A</strain>
    </source>
</reference>
<evidence type="ECO:0000259" key="8">
    <source>
        <dbReference type="PROSITE" id="PS50059"/>
    </source>
</evidence>
<dbReference type="Gene3D" id="1.10.287.460">
    <property type="entry name" value="Peptidyl-prolyl cis-trans isomerase, FKBP-type, N-terminal domain"/>
    <property type="match status" value="1"/>
</dbReference>
<evidence type="ECO:0000256" key="2">
    <source>
        <dbReference type="ARBA" id="ARBA00006577"/>
    </source>
</evidence>
<dbReference type="FunFam" id="3.10.50.40:FF:000045">
    <property type="entry name" value="Peptidyl-prolyl cis-trans isomerase"/>
    <property type="match status" value="1"/>
</dbReference>
<dbReference type="GO" id="GO:0006457">
    <property type="term" value="P:protein folding"/>
    <property type="evidence" value="ECO:0007669"/>
    <property type="project" value="InterPro"/>
</dbReference>
<accession>A0A5S9PPZ8</accession>
<dbReference type="GO" id="GO:0003755">
    <property type="term" value="F:peptidyl-prolyl cis-trans isomerase activity"/>
    <property type="evidence" value="ECO:0007669"/>
    <property type="project" value="UniProtKB-UniRule"/>
</dbReference>
<dbReference type="AlphaFoldDB" id="A0A5S9PPZ8"/>
<dbReference type="EMBL" id="CACSIK010000002">
    <property type="protein sequence ID" value="CAA0106540.1"/>
    <property type="molecule type" value="Genomic_DNA"/>
</dbReference>
<evidence type="ECO:0000256" key="5">
    <source>
        <dbReference type="ARBA" id="ARBA00023235"/>
    </source>
</evidence>
<evidence type="ECO:0000313" key="9">
    <source>
        <dbReference type="EMBL" id="CAA0106404.1"/>
    </source>
</evidence>
<dbReference type="InterPro" id="IPR001179">
    <property type="entry name" value="PPIase_FKBP_dom"/>
</dbReference>
<dbReference type="PROSITE" id="PS50059">
    <property type="entry name" value="FKBP_PPIASE"/>
    <property type="match status" value="1"/>
</dbReference>
<dbReference type="InterPro" id="IPR036944">
    <property type="entry name" value="PPIase_FKBP_N_sf"/>
</dbReference>
<evidence type="ECO:0000313" key="11">
    <source>
        <dbReference type="Proteomes" id="UP000435877"/>
    </source>
</evidence>
<evidence type="ECO:0000256" key="6">
    <source>
        <dbReference type="PROSITE-ProRule" id="PRU00277"/>
    </source>
</evidence>
<dbReference type="InterPro" id="IPR000774">
    <property type="entry name" value="PPIase_FKBP_N"/>
</dbReference>
<name>A0A5S9PPZ8_9GAMM</name>
<dbReference type="Proteomes" id="UP000439591">
    <property type="component" value="Unassembled WGS sequence"/>
</dbReference>
<evidence type="ECO:0000256" key="1">
    <source>
        <dbReference type="ARBA" id="ARBA00000971"/>
    </source>
</evidence>
<evidence type="ECO:0000313" key="10">
    <source>
        <dbReference type="EMBL" id="CAA0106540.1"/>
    </source>
</evidence>
<evidence type="ECO:0000256" key="7">
    <source>
        <dbReference type="RuleBase" id="RU003915"/>
    </source>
</evidence>
<dbReference type="InterPro" id="IPR046357">
    <property type="entry name" value="PPIase_dom_sf"/>
</dbReference>
<feature type="domain" description="PPIase FKBP-type" evidence="8">
    <location>
        <begin position="159"/>
        <end position="245"/>
    </location>
</feature>
<keyword evidence="4 6" id="KW-0697">Rotamase</keyword>
<sequence length="249" mass="26568">MSNSRQYFLSIKGSYMKKTLVCAVVMSGLLTACGNETESKLDLTDNISKVSYGIGVNIGARFGNDLPLNVDAFSAGMSDALAGGELQMTEEEIMSTLQAYQQEQLAARQEEAQEVGAKNQEEADAFLAKNSTEEGVITTESGLQYQILTEGDGAKPSANDKVEVHYHGTLLDGSVFDSSYERGETVSFPVNGVIPGWTEALQLMSVGSKWKLYIPPALAYGPGGAGDTIGPNSALIFDVELISIEGDDK</sequence>
<dbReference type="Pfam" id="PF00254">
    <property type="entry name" value="FKBP_C"/>
    <property type="match status" value="1"/>
</dbReference>
<dbReference type="PANTHER" id="PTHR43811">
    <property type="entry name" value="FKBP-TYPE PEPTIDYL-PROLYL CIS-TRANS ISOMERASE FKPA"/>
    <property type="match status" value="1"/>
</dbReference>
<keyword evidence="5 6" id="KW-0413">Isomerase</keyword>
<evidence type="ECO:0000313" key="12">
    <source>
        <dbReference type="Proteomes" id="UP000439591"/>
    </source>
</evidence>
<evidence type="ECO:0000256" key="3">
    <source>
        <dbReference type="ARBA" id="ARBA00022729"/>
    </source>
</evidence>
<evidence type="ECO:0000256" key="4">
    <source>
        <dbReference type="ARBA" id="ARBA00023110"/>
    </source>
</evidence>
<dbReference type="EMBL" id="CACSIM010000003">
    <property type="protein sequence ID" value="CAA0106404.1"/>
    <property type="molecule type" value="Genomic_DNA"/>
</dbReference>
<protein>
    <recommendedName>
        <fullName evidence="7">Peptidyl-prolyl cis-trans isomerase</fullName>
        <ecNumber evidence="7">5.2.1.8</ecNumber>
    </recommendedName>
</protein>
<keyword evidence="11" id="KW-1185">Reference proteome</keyword>
<comment type="similarity">
    <text evidence="2 7">Belongs to the FKBP-type PPIase family.</text>
</comment>